<dbReference type="PANTHER" id="PTHR21085:SF0">
    <property type="entry name" value="CHORISMATE SYNTHASE"/>
    <property type="match status" value="1"/>
</dbReference>
<dbReference type="GO" id="GO:0009423">
    <property type="term" value="P:chorismate biosynthetic process"/>
    <property type="evidence" value="ECO:0007669"/>
    <property type="project" value="UniProtKB-UniRule"/>
</dbReference>
<evidence type="ECO:0000256" key="11">
    <source>
        <dbReference type="HAMAP-Rule" id="MF_00300"/>
    </source>
</evidence>
<name>A0A1F4Q082_UNCSA</name>
<reference evidence="12 13" key="1">
    <citation type="journal article" date="2016" name="Nat. Commun.">
        <title>Thousands of microbial genomes shed light on interconnected biogeochemical processes in an aquifer system.</title>
        <authorList>
            <person name="Anantharaman K."/>
            <person name="Brown C.T."/>
            <person name="Hug L.A."/>
            <person name="Sharon I."/>
            <person name="Castelle C.J."/>
            <person name="Probst A.J."/>
            <person name="Thomas B.C."/>
            <person name="Singh A."/>
            <person name="Wilkins M.J."/>
            <person name="Karaoz U."/>
            <person name="Brodie E.L."/>
            <person name="Williams K.H."/>
            <person name="Hubbard S.S."/>
            <person name="Banfield J.F."/>
        </authorList>
    </citation>
    <scope>NUCLEOTIDE SEQUENCE [LARGE SCALE GENOMIC DNA]</scope>
</reference>
<feature type="binding site" evidence="11">
    <location>
        <position position="255"/>
    </location>
    <ligand>
        <name>FMN</name>
        <dbReference type="ChEBI" id="CHEBI:58210"/>
    </ligand>
</feature>
<keyword evidence="8 11" id="KW-0521">NADP</keyword>
<comment type="caution">
    <text evidence="11">Lacks conserved residue(s) required for the propagation of feature annotation.</text>
</comment>
<sequence>MLRYITAGESHGKALVAILEGCPANLLLSPEDINSDLARRQAGYGRGPRMKIETDKAEIISGVRKGKTIGSPIAIMLPNKSTELFNTPFTQLRPGHADLAGSIKYNQKDARNILERASARETAGRVAAGAVCRKFLSEFKIKIESRTVSIGGVLSAGMWEKMIDEAREKGDSLGGIFEVAVTGAPIGLGSYVQWDARLDGDLARAVMAIPGVKGVEIGLGFGAAAIPGSKAHDEIFYDKQKGFYHKTNNAGGLEGGISNGEPIIIKAVMKPISTLRTPLQSVDLATKAPSAAHVERSDVCAVEAAGVVGEAVIAFETARAFLNKFGGDSLEEVSSNYTSYLKQASVL</sequence>
<dbReference type="HAMAP" id="MF_00300">
    <property type="entry name" value="Chorismate_synth"/>
    <property type="match status" value="1"/>
</dbReference>
<evidence type="ECO:0000256" key="5">
    <source>
        <dbReference type="ARBA" id="ARBA00022630"/>
    </source>
</evidence>
<dbReference type="PIRSF" id="PIRSF001456">
    <property type="entry name" value="Chorismate_synth"/>
    <property type="match status" value="1"/>
</dbReference>
<protein>
    <recommendedName>
        <fullName evidence="3 11">Chorismate synthase</fullName>
        <shortName evidence="11">CS</shortName>
        <ecNumber evidence="3 11">4.2.3.5</ecNumber>
    </recommendedName>
    <alternativeName>
        <fullName evidence="11">5-enolpyruvylshikimate-3-phosphate phospholyase</fullName>
    </alternativeName>
</protein>
<feature type="binding site" evidence="11">
    <location>
        <position position="296"/>
    </location>
    <ligand>
        <name>FMN</name>
        <dbReference type="ChEBI" id="CHEBI:58210"/>
    </ligand>
</feature>
<evidence type="ECO:0000256" key="7">
    <source>
        <dbReference type="ARBA" id="ARBA00022827"/>
    </source>
</evidence>
<dbReference type="Pfam" id="PF01264">
    <property type="entry name" value="Chorismate_synt"/>
    <property type="match status" value="1"/>
</dbReference>
<dbReference type="UniPathway" id="UPA00053">
    <property type="reaction ID" value="UER00090"/>
</dbReference>
<gene>
    <name evidence="11" type="primary">aroC</name>
    <name evidence="12" type="ORF">A2625_03715</name>
</gene>
<dbReference type="InterPro" id="IPR020541">
    <property type="entry name" value="Chorismate_synthase_CS"/>
</dbReference>
<keyword evidence="6 11" id="KW-0288">FMN</keyword>
<dbReference type="GO" id="GO:0008652">
    <property type="term" value="P:amino acid biosynthetic process"/>
    <property type="evidence" value="ECO:0007669"/>
    <property type="project" value="UniProtKB-KW"/>
</dbReference>
<dbReference type="PANTHER" id="PTHR21085">
    <property type="entry name" value="CHORISMATE SYNTHASE"/>
    <property type="match status" value="1"/>
</dbReference>
<evidence type="ECO:0000256" key="1">
    <source>
        <dbReference type="ARBA" id="ARBA00005044"/>
    </source>
</evidence>
<feature type="binding site" evidence="11">
    <location>
        <begin position="270"/>
        <end position="274"/>
    </location>
    <ligand>
        <name>FMN</name>
        <dbReference type="ChEBI" id="CHEBI:58210"/>
    </ligand>
</feature>
<comment type="pathway">
    <text evidence="1 11">Metabolic intermediate biosynthesis; chorismate biosynthesis; chorismate from D-erythrose 4-phosphate and phosphoenolpyruvate: step 7/7.</text>
</comment>
<comment type="catalytic activity">
    <reaction evidence="11">
        <text>5-O-(1-carboxyvinyl)-3-phosphoshikimate = chorismate + phosphate</text>
        <dbReference type="Rhea" id="RHEA:21020"/>
        <dbReference type="ChEBI" id="CHEBI:29748"/>
        <dbReference type="ChEBI" id="CHEBI:43474"/>
        <dbReference type="ChEBI" id="CHEBI:57701"/>
        <dbReference type="EC" id="4.2.3.5"/>
    </reaction>
</comment>
<keyword evidence="5 11" id="KW-0285">Flavoprotein</keyword>
<dbReference type="GO" id="GO:0004107">
    <property type="term" value="F:chorismate synthase activity"/>
    <property type="evidence" value="ECO:0007669"/>
    <property type="project" value="UniProtKB-UniRule"/>
</dbReference>
<comment type="caution">
    <text evidence="12">The sequence shown here is derived from an EMBL/GenBank/DDBJ whole genome shotgun (WGS) entry which is preliminary data.</text>
</comment>
<evidence type="ECO:0000256" key="4">
    <source>
        <dbReference type="ARBA" id="ARBA00022605"/>
    </source>
</evidence>
<evidence type="ECO:0000256" key="6">
    <source>
        <dbReference type="ARBA" id="ARBA00022643"/>
    </source>
</evidence>
<comment type="similarity">
    <text evidence="2 11">Belongs to the chorismate synthase family.</text>
</comment>
<comment type="function">
    <text evidence="11">Catalyzes the anti-1,4-elimination of the C-3 phosphate and the C-6 proR hydrogen from 5-enolpyruvylshikimate-3-phosphate (EPSP) to yield chorismate, which is the branch point compound that serves as the starting substrate for the three terminal pathways of aromatic amino acid biosynthesis. This reaction introduces a second double bond into the aromatic ring system.</text>
</comment>
<dbReference type="InterPro" id="IPR035904">
    <property type="entry name" value="Chorismate_synth_AroC_sf"/>
</dbReference>
<evidence type="ECO:0000256" key="10">
    <source>
        <dbReference type="ARBA" id="ARBA00023239"/>
    </source>
</evidence>
<dbReference type="EMBL" id="METM01000027">
    <property type="protein sequence ID" value="OGB89256.1"/>
    <property type="molecule type" value="Genomic_DNA"/>
</dbReference>
<dbReference type="GO" id="GO:0009073">
    <property type="term" value="P:aromatic amino acid family biosynthetic process"/>
    <property type="evidence" value="ECO:0007669"/>
    <property type="project" value="UniProtKB-KW"/>
</dbReference>
<organism evidence="12 13">
    <name type="scientific">candidate division WOR-1 bacterium RIFCSPHIGHO2_01_FULL_53_15</name>
    <dbReference type="NCBI Taxonomy" id="1802564"/>
    <lineage>
        <taxon>Bacteria</taxon>
        <taxon>Bacillati</taxon>
        <taxon>Saganbacteria</taxon>
    </lineage>
</organism>
<dbReference type="PROSITE" id="PS00789">
    <property type="entry name" value="CHORISMATE_SYNTHASE_3"/>
    <property type="match status" value="1"/>
</dbReference>
<evidence type="ECO:0000256" key="9">
    <source>
        <dbReference type="ARBA" id="ARBA00023141"/>
    </source>
</evidence>
<keyword evidence="9 11" id="KW-0057">Aromatic amino acid biosynthesis</keyword>
<dbReference type="AlphaFoldDB" id="A0A1F4Q082"/>
<dbReference type="GO" id="GO:0010181">
    <property type="term" value="F:FMN binding"/>
    <property type="evidence" value="ECO:0007669"/>
    <property type="project" value="TreeGrafter"/>
</dbReference>
<feature type="binding site" evidence="11">
    <location>
        <begin position="116"/>
        <end position="118"/>
    </location>
    <ligand>
        <name>FMN</name>
        <dbReference type="ChEBI" id="CHEBI:58210"/>
    </ligand>
</feature>
<keyword evidence="7 11" id="KW-0274">FAD</keyword>
<dbReference type="PROSITE" id="PS00788">
    <property type="entry name" value="CHORISMATE_SYNTHASE_2"/>
    <property type="match status" value="1"/>
</dbReference>
<evidence type="ECO:0000313" key="13">
    <source>
        <dbReference type="Proteomes" id="UP000178724"/>
    </source>
</evidence>
<dbReference type="EC" id="4.2.3.5" evidence="3 11"/>
<proteinExistence type="inferred from homology"/>
<dbReference type="PROSITE" id="PS00787">
    <property type="entry name" value="CHORISMATE_SYNTHASE_1"/>
    <property type="match status" value="1"/>
</dbReference>
<dbReference type="Gene3D" id="3.60.150.10">
    <property type="entry name" value="Chorismate synthase AroC"/>
    <property type="match status" value="2"/>
</dbReference>
<evidence type="ECO:0000256" key="8">
    <source>
        <dbReference type="ARBA" id="ARBA00022857"/>
    </source>
</evidence>
<evidence type="ECO:0000256" key="3">
    <source>
        <dbReference type="ARBA" id="ARBA00013036"/>
    </source>
</evidence>
<comment type="subunit">
    <text evidence="11">Homotetramer.</text>
</comment>
<dbReference type="GO" id="GO:0005829">
    <property type="term" value="C:cytosol"/>
    <property type="evidence" value="ECO:0007669"/>
    <property type="project" value="TreeGrafter"/>
</dbReference>
<comment type="cofactor">
    <cofactor evidence="11">
        <name>FMNH2</name>
        <dbReference type="ChEBI" id="CHEBI:57618"/>
    </cofactor>
    <text evidence="11">Reduced FMN (FMNH(2)).</text>
</comment>
<dbReference type="Proteomes" id="UP000178724">
    <property type="component" value="Unassembled WGS sequence"/>
</dbReference>
<keyword evidence="10 11" id="KW-0456">Lyase</keyword>
<evidence type="ECO:0000256" key="2">
    <source>
        <dbReference type="ARBA" id="ARBA00008014"/>
    </source>
</evidence>
<dbReference type="SUPFAM" id="SSF103263">
    <property type="entry name" value="Chorismate synthase, AroC"/>
    <property type="match status" value="1"/>
</dbReference>
<dbReference type="CDD" id="cd07304">
    <property type="entry name" value="Chorismate_synthase"/>
    <property type="match status" value="1"/>
</dbReference>
<feature type="binding site" evidence="11">
    <location>
        <position position="40"/>
    </location>
    <ligand>
        <name>NADP(+)</name>
        <dbReference type="ChEBI" id="CHEBI:58349"/>
    </ligand>
</feature>
<evidence type="ECO:0000313" key="12">
    <source>
        <dbReference type="EMBL" id="OGB89256.1"/>
    </source>
</evidence>
<feature type="binding site" evidence="11">
    <location>
        <position position="46"/>
    </location>
    <ligand>
        <name>NADP(+)</name>
        <dbReference type="ChEBI" id="CHEBI:58349"/>
    </ligand>
</feature>
<accession>A0A1F4Q082</accession>
<keyword evidence="4 11" id="KW-0028">Amino-acid biosynthesis</keyword>
<dbReference type="InterPro" id="IPR000453">
    <property type="entry name" value="Chorismate_synth"/>
</dbReference>